<feature type="compositionally biased region" description="Basic and acidic residues" evidence="1">
    <location>
        <begin position="1124"/>
        <end position="1142"/>
    </location>
</feature>
<feature type="region of interest" description="Disordered" evidence="1">
    <location>
        <begin position="528"/>
        <end position="547"/>
    </location>
</feature>
<accession>A0AAX6R356</accession>
<feature type="region of interest" description="Disordered" evidence="1">
    <location>
        <begin position="179"/>
        <end position="198"/>
    </location>
</feature>
<proteinExistence type="predicted"/>
<feature type="compositionally biased region" description="Low complexity" evidence="1">
    <location>
        <begin position="762"/>
        <end position="774"/>
    </location>
</feature>
<feature type="compositionally biased region" description="Low complexity" evidence="1">
    <location>
        <begin position="1157"/>
        <end position="1172"/>
    </location>
</feature>
<feature type="compositionally biased region" description="Polar residues" evidence="1">
    <location>
        <begin position="714"/>
        <end position="731"/>
    </location>
</feature>
<dbReference type="InterPro" id="IPR050792">
    <property type="entry name" value="ADP-ribosylglycohydrolase"/>
</dbReference>
<protein>
    <submittedName>
        <fullName evidence="3">Mucin-19</fullName>
    </submittedName>
</protein>
<evidence type="ECO:0000313" key="3">
    <source>
        <dbReference type="RefSeq" id="XP_012932720.2"/>
    </source>
</evidence>
<feature type="compositionally biased region" description="Polar residues" evidence="1">
    <location>
        <begin position="799"/>
        <end position="810"/>
    </location>
</feature>
<feature type="compositionally biased region" description="Basic and acidic residues" evidence="1">
    <location>
        <begin position="738"/>
        <end position="747"/>
    </location>
</feature>
<organism evidence="2 3">
    <name type="scientific">Heterocephalus glaber</name>
    <name type="common">Naked mole rat</name>
    <dbReference type="NCBI Taxonomy" id="10181"/>
    <lineage>
        <taxon>Eukaryota</taxon>
        <taxon>Metazoa</taxon>
        <taxon>Chordata</taxon>
        <taxon>Craniata</taxon>
        <taxon>Vertebrata</taxon>
        <taxon>Euteleostomi</taxon>
        <taxon>Mammalia</taxon>
        <taxon>Eutheria</taxon>
        <taxon>Euarchontoglires</taxon>
        <taxon>Glires</taxon>
        <taxon>Rodentia</taxon>
        <taxon>Hystricomorpha</taxon>
        <taxon>Bathyergidae</taxon>
        <taxon>Heterocephalus</taxon>
    </lineage>
</organism>
<dbReference type="GeneID" id="106010571"/>
<dbReference type="Proteomes" id="UP000694906">
    <property type="component" value="Unplaced"/>
</dbReference>
<feature type="compositionally biased region" description="Basic and acidic residues" evidence="1">
    <location>
        <begin position="179"/>
        <end position="189"/>
    </location>
</feature>
<feature type="compositionally biased region" description="Low complexity" evidence="1">
    <location>
        <begin position="1246"/>
        <end position="1258"/>
    </location>
</feature>
<reference evidence="3" key="1">
    <citation type="submission" date="2025-08" db="UniProtKB">
        <authorList>
            <consortium name="RefSeq"/>
        </authorList>
    </citation>
    <scope>IDENTIFICATION</scope>
</reference>
<dbReference type="RefSeq" id="XP_012932720.2">
    <property type="nucleotide sequence ID" value="XM_013077266.2"/>
</dbReference>
<feature type="compositionally biased region" description="Polar residues" evidence="1">
    <location>
        <begin position="1004"/>
        <end position="1023"/>
    </location>
</feature>
<evidence type="ECO:0000313" key="2">
    <source>
        <dbReference type="Proteomes" id="UP000694906"/>
    </source>
</evidence>
<feature type="region of interest" description="Disordered" evidence="1">
    <location>
        <begin position="581"/>
        <end position="891"/>
    </location>
</feature>
<keyword evidence="2" id="KW-1185">Reference proteome</keyword>
<gene>
    <name evidence="3" type="primary">LOC106010571</name>
</gene>
<dbReference type="PANTHER" id="PTHR16222:SF23">
    <property type="entry name" value="INACTIVE ADP-RIBOSYLTRANSFERASE ARH2"/>
    <property type="match status" value="1"/>
</dbReference>
<feature type="region of interest" description="Disordered" evidence="1">
    <location>
        <begin position="252"/>
        <end position="279"/>
    </location>
</feature>
<feature type="region of interest" description="Disordered" evidence="1">
    <location>
        <begin position="923"/>
        <end position="1272"/>
    </location>
</feature>
<evidence type="ECO:0000256" key="1">
    <source>
        <dbReference type="SAM" id="MobiDB-lite"/>
    </source>
</evidence>
<feature type="compositionally biased region" description="Polar residues" evidence="1">
    <location>
        <begin position="1205"/>
        <end position="1225"/>
    </location>
</feature>
<dbReference type="PANTHER" id="PTHR16222">
    <property type="entry name" value="ADP-RIBOSYLGLYCOHYDROLASE"/>
    <property type="match status" value="1"/>
</dbReference>
<feature type="compositionally biased region" description="Basic and acidic residues" evidence="1">
    <location>
        <begin position="1262"/>
        <end position="1272"/>
    </location>
</feature>
<name>A0AAX6R356_HETGA</name>
<feature type="region of interest" description="Disordered" evidence="1">
    <location>
        <begin position="430"/>
        <end position="469"/>
    </location>
</feature>
<sequence>MLLLPSTWLPLSTSSSRVWKAGASAACSGLGRQCSCGSPTPQAFGKQVLLCYSSGTSLRKNSLRRPGAQVSGHCLPVPSGLSSHCTEDLQAPPGRAGGVCLPKRLWRLWHVCCAGPGAARLVAVVSFCPTSPKSSKTHRDIVSMDAQALRKRLSYTSSEAARALLANLLLYVLDRAEGPPKAKDGEHRASCPTLPQEASRRPTRFQLLQAKFMGRGREPPLKRTREVGRLISRDRQGPGRSFVNATISKLLEKAQGSTSSPSQRPAAREKPCWGSPGGKSTVKNILRKFLAAEEKEARERLPSLRPGSTRGPLLKVAGRSTVLAQLRDRFEQSGGLQPEPTVLPVHREGRRSRALRRRIQRPEPRVLHTATMAASCTRTPPARFLACTAEPLPALSIATVVGSPRSWLSCCTKISHLDARRQARTEASLYPGVGHAEPGGNETPRLGILSGDPRGQWKPSESSVPQATAPWDPHLALSIAGAPQSESPCASGKDGALPGHMPAVALLRPASPRDARPAGGDRTVEPTAAGAAGHIPGVEEGAGEAPQVPMTMCGSEDEAEGTLLASSRELLFATQGWLPKPQREAEPCVPPAPPAPQAWQHTQPGVGSPQITVRLPAVPRMPAVRTPQRSTLSPGARGPLVSQGEAVMGRAAPSPVAAGSRDTQALAGLSRPGQVSESSLSAEPGPQGALRDAAGMDHNTPQTVLTPEPPRSTGKGNPCSQPRPSGPTVSVYSGEIHALPESKETKMLSKAPLSHHPTAWKSHPAGSAHASPAPACLPGPGPQERGSLLAVPQDCRQPESPTSLDQSISCGQEKPPGLPTEPALPLGMAPGNPSTDLGKNRPPWQGEQPKTGIPASRETTAAGKAQGPTAPLAGPQKTLPADPQTAPQAEAQALERKTIELTALDEEGGRALSACPCATAGGGLPRELAPSRPSMHRIGATEGDTLGQAQHQAPIKPPPTTNPEDTAEPCPALVVPRPCAPSDLEVSSPSASAEDVRSMGGSALCNSVMSQTPTARHPQSSKGCSLGQPDPAPTEEALPTQRAPELAAPGRQAEPRAVPKAESSGPAPAPAGMGPPESHRGPVHSQQIGQWDSPGAMMTPVGQEVGGCEPGPWAALDLAGIEKPATREKLGAARARDQEHMQGPRVGRGSSPAQGDGTWAAATPAAQAQGWARGTVSPATDQPGSVAKGAPTVSTSRDTSAPAPSISSQGSPSTRHPTRGDQSTEACPPEPVDGPGLLPPDVGSHQAPQGPAQAGAPVTPGPERERSDLEQHRRLVHFAKYKAQSFSDQRAFDLSFRPVVLGASNILEAPK</sequence>
<dbReference type="KEGG" id="hgl:106010571"/>